<evidence type="ECO:0000256" key="3">
    <source>
        <dbReference type="ARBA" id="ARBA00048267"/>
    </source>
</evidence>
<comment type="catalytic activity">
    <reaction evidence="3">
        <text>[protein]-L-glutamate 5-O-methyl ester + H2O = L-glutamyl-[protein] + methanol + H(+)</text>
        <dbReference type="Rhea" id="RHEA:23236"/>
        <dbReference type="Rhea" id="RHEA-COMP:10208"/>
        <dbReference type="Rhea" id="RHEA-COMP:10311"/>
        <dbReference type="ChEBI" id="CHEBI:15377"/>
        <dbReference type="ChEBI" id="CHEBI:15378"/>
        <dbReference type="ChEBI" id="CHEBI:17790"/>
        <dbReference type="ChEBI" id="CHEBI:29973"/>
        <dbReference type="ChEBI" id="CHEBI:82795"/>
        <dbReference type="EC" id="3.1.1.61"/>
    </reaction>
</comment>
<dbReference type="InterPro" id="IPR035909">
    <property type="entry name" value="CheB_C"/>
</dbReference>
<dbReference type="PANTHER" id="PTHR42872:SF6">
    <property type="entry name" value="PROTEIN-GLUTAMATE METHYLESTERASE_PROTEIN-GLUTAMINE GLUTAMINASE"/>
    <property type="match status" value="1"/>
</dbReference>
<comment type="caution">
    <text evidence="6">The sequence shown here is derived from an EMBL/GenBank/DDBJ whole genome shotgun (WGS) entry which is preliminary data.</text>
</comment>
<protein>
    <recommendedName>
        <fullName evidence="2">protein-glutamate methylesterase</fullName>
        <ecNumber evidence="2">3.1.1.61</ecNumber>
    </recommendedName>
</protein>
<dbReference type="InterPro" id="IPR011247">
    <property type="entry name" value="Chemotax_prot-Glu_Me-esterase"/>
</dbReference>
<dbReference type="Gene3D" id="3.40.50.180">
    <property type="entry name" value="Methylesterase CheB, C-terminal domain"/>
    <property type="match status" value="1"/>
</dbReference>
<dbReference type="PIRSF" id="PIRSF036461">
    <property type="entry name" value="Chmtx_methlestr"/>
    <property type="match status" value="1"/>
</dbReference>
<sequence length="321" mass="34489">MTALKALCAGLPADLPAAVLIVQHIVATARSVLPELLTRAGPLPAAHGVDGERIEAGRIYVAPPDRHMMLDDGGRIMLRRGPVENRTRPAIDALFRSGAVYYGSRCYGAVLSGLLDDGTAGLVAIKRCGGTSIVQDPEEASWPDMPRNALIGDSIDHCVTIADMAELLPRLVREPSATNVPPPPDLVAEYRISQQEVPPMSEKATILGSPSPFSCPQCGGVLNELHSDKLPRFRCQIGHAYGGETLAAAQVDLLEEAMATALRTHRERVVLFRRMQESAQARGYAHAATRWEKAAGEAERSSDVLNAALNSLRLAPEEVKD</sequence>
<evidence type="ECO:0000256" key="4">
    <source>
        <dbReference type="PROSITE-ProRule" id="PRU00050"/>
    </source>
</evidence>
<dbReference type="SUPFAM" id="SSF52738">
    <property type="entry name" value="Methylesterase CheB, C-terminal domain"/>
    <property type="match status" value="1"/>
</dbReference>
<dbReference type="Proteomes" id="UP000626026">
    <property type="component" value="Unassembled WGS sequence"/>
</dbReference>
<dbReference type="EMBL" id="JACTVA010000007">
    <property type="protein sequence ID" value="MBC9206436.1"/>
    <property type="molecule type" value="Genomic_DNA"/>
</dbReference>
<evidence type="ECO:0000313" key="7">
    <source>
        <dbReference type="Proteomes" id="UP000626026"/>
    </source>
</evidence>
<comment type="caution">
    <text evidence="4">Lacks conserved residue(s) required for the propagation of feature annotation.</text>
</comment>
<dbReference type="InterPro" id="IPR000673">
    <property type="entry name" value="Sig_transdc_resp-reg_Me-estase"/>
</dbReference>
<evidence type="ECO:0000313" key="6">
    <source>
        <dbReference type="EMBL" id="MBC9206436.1"/>
    </source>
</evidence>
<keyword evidence="1" id="KW-0378">Hydrolase</keyword>
<dbReference type="PANTHER" id="PTHR42872">
    <property type="entry name" value="PROTEIN-GLUTAMATE METHYLESTERASE/PROTEIN-GLUTAMINE GLUTAMINASE"/>
    <property type="match status" value="1"/>
</dbReference>
<feature type="domain" description="CheB-type methylesterase" evidence="5">
    <location>
        <begin position="1"/>
        <end position="175"/>
    </location>
</feature>
<evidence type="ECO:0000256" key="1">
    <source>
        <dbReference type="ARBA" id="ARBA00022801"/>
    </source>
</evidence>
<proteinExistence type="predicted"/>
<keyword evidence="7" id="KW-1185">Reference proteome</keyword>
<dbReference type="EC" id="3.1.1.61" evidence="2"/>
<dbReference type="Pfam" id="PF01339">
    <property type="entry name" value="CheB_methylest"/>
    <property type="match status" value="1"/>
</dbReference>
<reference evidence="6 7" key="1">
    <citation type="journal article" date="2013" name="Int. J. Syst. Evol. Microbiol.">
        <title>Roseomonas aerophila sp. nov., isolated from air.</title>
        <authorList>
            <person name="Kim S.J."/>
            <person name="Weon H.Y."/>
            <person name="Ahn J.H."/>
            <person name="Hong S.B."/>
            <person name="Seok S.J."/>
            <person name="Whang K.S."/>
            <person name="Kwon S.W."/>
        </authorList>
    </citation>
    <scope>NUCLEOTIDE SEQUENCE [LARGE SCALE GENOMIC DNA]</scope>
    <source>
        <strain evidence="6 7">NBRC 108923</strain>
    </source>
</reference>
<name>A0ABR7RIN7_9PROT</name>
<evidence type="ECO:0000256" key="2">
    <source>
        <dbReference type="ARBA" id="ARBA00039140"/>
    </source>
</evidence>
<accession>A0ABR7RIN7</accession>
<gene>
    <name evidence="6" type="ORF">IBL26_06275</name>
</gene>
<dbReference type="CDD" id="cd16433">
    <property type="entry name" value="CheB"/>
    <property type="match status" value="1"/>
</dbReference>
<dbReference type="PROSITE" id="PS50122">
    <property type="entry name" value="CHEB"/>
    <property type="match status" value="1"/>
</dbReference>
<evidence type="ECO:0000259" key="5">
    <source>
        <dbReference type="PROSITE" id="PS50122"/>
    </source>
</evidence>
<organism evidence="6 7">
    <name type="scientific">Teichococcus aerophilus</name>
    <dbReference type="NCBI Taxonomy" id="1224513"/>
    <lineage>
        <taxon>Bacteria</taxon>
        <taxon>Pseudomonadati</taxon>
        <taxon>Pseudomonadota</taxon>
        <taxon>Alphaproteobacteria</taxon>
        <taxon>Acetobacterales</taxon>
        <taxon>Roseomonadaceae</taxon>
        <taxon>Roseomonas</taxon>
    </lineage>
</organism>